<dbReference type="RefSeq" id="WP_368497290.1">
    <property type="nucleotide sequence ID" value="NZ_CP162511.1"/>
</dbReference>
<dbReference type="InterPro" id="IPR000821">
    <property type="entry name" value="Ala_racemase"/>
</dbReference>
<dbReference type="SUPFAM" id="SSF51419">
    <property type="entry name" value="PLP-binding barrel"/>
    <property type="match status" value="1"/>
</dbReference>
<accession>A0AB39BEL5</accession>
<evidence type="ECO:0000256" key="1">
    <source>
        <dbReference type="ARBA" id="ARBA00001933"/>
    </source>
</evidence>
<dbReference type="PROSITE" id="PS00395">
    <property type="entry name" value="ALANINE_RACEMASE"/>
    <property type="match status" value="1"/>
</dbReference>
<dbReference type="GO" id="GO:0030632">
    <property type="term" value="P:D-alanine biosynthetic process"/>
    <property type="evidence" value="ECO:0007669"/>
    <property type="project" value="UniProtKB-UniRule"/>
</dbReference>
<comment type="catalytic activity">
    <reaction evidence="4">
        <text>L-alanine = D-alanine</text>
        <dbReference type="Rhea" id="RHEA:20249"/>
        <dbReference type="ChEBI" id="CHEBI:57416"/>
        <dbReference type="ChEBI" id="CHEBI:57972"/>
        <dbReference type="EC" id="5.1.1.1"/>
    </reaction>
</comment>
<dbReference type="InterPro" id="IPR011079">
    <property type="entry name" value="Ala_racemase_C"/>
</dbReference>
<comment type="pathway">
    <text evidence="4">Amino-acid biosynthesis; D-alanine biosynthesis; D-alanine from L-alanine: step 1/1.</text>
</comment>
<dbReference type="GO" id="GO:0009252">
    <property type="term" value="P:peptidoglycan biosynthetic process"/>
    <property type="evidence" value="ECO:0007669"/>
    <property type="project" value="TreeGrafter"/>
</dbReference>
<feature type="active site" description="Proton acceptor; specific for L-alanine" evidence="4">
    <location>
        <position position="280"/>
    </location>
</feature>
<dbReference type="GO" id="GO:0030170">
    <property type="term" value="F:pyridoxal phosphate binding"/>
    <property type="evidence" value="ECO:0007669"/>
    <property type="project" value="UniProtKB-UniRule"/>
</dbReference>
<dbReference type="PRINTS" id="PR00992">
    <property type="entry name" value="ALARACEMASE"/>
</dbReference>
<dbReference type="AlphaFoldDB" id="A0AB39BEL5"/>
<dbReference type="InterPro" id="IPR020622">
    <property type="entry name" value="Ala_racemase_pyridoxalP-BS"/>
</dbReference>
<dbReference type="EC" id="5.1.1.1" evidence="4"/>
<comment type="function">
    <text evidence="4">Catalyzes the interconversion of L-alanine and D-alanine. May also act on other amino acids.</text>
</comment>
<evidence type="ECO:0000256" key="6">
    <source>
        <dbReference type="PIRSR" id="PIRSR600821-52"/>
    </source>
</evidence>
<comment type="cofactor">
    <cofactor evidence="1 4 5">
        <name>pyridoxal 5'-phosphate</name>
        <dbReference type="ChEBI" id="CHEBI:597326"/>
    </cofactor>
</comment>
<evidence type="ECO:0000256" key="4">
    <source>
        <dbReference type="HAMAP-Rule" id="MF_01201"/>
    </source>
</evidence>
<dbReference type="PANTHER" id="PTHR30511:SF0">
    <property type="entry name" value="ALANINE RACEMASE, CATABOLIC-RELATED"/>
    <property type="match status" value="1"/>
</dbReference>
<name>A0AB39BEL5_9MICO</name>
<dbReference type="HAMAP" id="MF_01201">
    <property type="entry name" value="Ala_racemase"/>
    <property type="match status" value="1"/>
</dbReference>
<feature type="binding site" evidence="4 6">
    <location>
        <position position="328"/>
    </location>
    <ligand>
        <name>substrate</name>
    </ligand>
</feature>
<dbReference type="GO" id="GO:0005829">
    <property type="term" value="C:cytosol"/>
    <property type="evidence" value="ECO:0007669"/>
    <property type="project" value="TreeGrafter"/>
</dbReference>
<dbReference type="InterPro" id="IPR009006">
    <property type="entry name" value="Ala_racemase/Decarboxylase_C"/>
</dbReference>
<comment type="similarity">
    <text evidence="4">Belongs to the alanine racemase family.</text>
</comment>
<feature type="active site" description="Proton acceptor; specific for D-alanine" evidence="4">
    <location>
        <position position="53"/>
    </location>
</feature>
<protein>
    <recommendedName>
        <fullName evidence="4">Alanine racemase</fullName>
        <ecNumber evidence="4">5.1.1.1</ecNumber>
    </recommendedName>
</protein>
<organism evidence="8">
    <name type="scientific">Herbiconiux sp. A18JL235</name>
    <dbReference type="NCBI Taxonomy" id="3152363"/>
    <lineage>
        <taxon>Bacteria</taxon>
        <taxon>Bacillati</taxon>
        <taxon>Actinomycetota</taxon>
        <taxon>Actinomycetes</taxon>
        <taxon>Micrococcales</taxon>
        <taxon>Microbacteriaceae</taxon>
        <taxon>Herbiconiux</taxon>
    </lineage>
</organism>
<proteinExistence type="inferred from homology"/>
<reference evidence="8" key="1">
    <citation type="submission" date="2024-05" db="EMBL/GenBank/DDBJ databases">
        <title>Herbiconiux sp. A18JL235.</title>
        <authorList>
            <person name="Zhang G."/>
        </authorList>
    </citation>
    <scope>NUCLEOTIDE SEQUENCE</scope>
    <source>
        <strain evidence="8">A18JL235</strain>
    </source>
</reference>
<sequence length="386" mass="39998">MSGDVVASGADAGLTPAGVPILRRAHVDLAALERNVARVAETVAPAEVMAVVKADGYGHGAVEAARAALAGGASRLGVADVDEALALRAAGITAPVLAWLHGADPSFAAAVEADIAIGVSTAAQLQRAADAGAHGRPAIVHLKLDTGLGRNGVGRDEWEPVFAAAARSAADGRIVVEGLFSHLSGADDTEDLAQLAAFREARALASTLGLEPRLEHLASTAAALRLPETRLDLVRLGIGLYGLSPYDDGDAAALGLTPAMRLETRLISVKRVPAGTGVSYGYTYRPERDTWLGLVPLGYADGIPRHVSNRGSVWVDGSVHPIVGRVAMDQFVVDLGERRAEVGDRVVLFGDPAEGYPSAHDWALAASTIGYEIVTRLGGRVKRVHA</sequence>
<dbReference type="Gene3D" id="2.40.37.10">
    <property type="entry name" value="Lyase, Ornithine Decarboxylase, Chain A, domain 1"/>
    <property type="match status" value="1"/>
</dbReference>
<evidence type="ECO:0000256" key="2">
    <source>
        <dbReference type="ARBA" id="ARBA00022898"/>
    </source>
</evidence>
<dbReference type="InterPro" id="IPR029066">
    <property type="entry name" value="PLP-binding_barrel"/>
</dbReference>
<dbReference type="SMART" id="SM01005">
    <property type="entry name" value="Ala_racemase_C"/>
    <property type="match status" value="1"/>
</dbReference>
<dbReference type="SUPFAM" id="SSF50621">
    <property type="entry name" value="Alanine racemase C-terminal domain-like"/>
    <property type="match status" value="1"/>
</dbReference>
<feature type="modified residue" description="N6-(pyridoxal phosphate)lysine" evidence="4 5">
    <location>
        <position position="53"/>
    </location>
</feature>
<dbReference type="Pfam" id="PF01168">
    <property type="entry name" value="Ala_racemase_N"/>
    <property type="match status" value="1"/>
</dbReference>
<evidence type="ECO:0000256" key="3">
    <source>
        <dbReference type="ARBA" id="ARBA00023235"/>
    </source>
</evidence>
<dbReference type="CDD" id="cd00430">
    <property type="entry name" value="PLPDE_III_AR"/>
    <property type="match status" value="1"/>
</dbReference>
<feature type="binding site" evidence="4 6">
    <location>
        <position position="150"/>
    </location>
    <ligand>
        <name>substrate</name>
    </ligand>
</feature>
<keyword evidence="3 4" id="KW-0413">Isomerase</keyword>
<feature type="domain" description="Alanine racemase C-terminal" evidence="7">
    <location>
        <begin position="259"/>
        <end position="386"/>
    </location>
</feature>
<dbReference type="InterPro" id="IPR001608">
    <property type="entry name" value="Ala_racemase_N"/>
</dbReference>
<dbReference type="Pfam" id="PF00842">
    <property type="entry name" value="Ala_racemase_C"/>
    <property type="match status" value="1"/>
</dbReference>
<evidence type="ECO:0000259" key="7">
    <source>
        <dbReference type="SMART" id="SM01005"/>
    </source>
</evidence>
<dbReference type="FunFam" id="3.20.20.10:FF:000002">
    <property type="entry name" value="Alanine racemase"/>
    <property type="match status" value="1"/>
</dbReference>
<evidence type="ECO:0000256" key="5">
    <source>
        <dbReference type="PIRSR" id="PIRSR600821-50"/>
    </source>
</evidence>
<evidence type="ECO:0000313" key="8">
    <source>
        <dbReference type="EMBL" id="XDI04894.1"/>
    </source>
</evidence>
<keyword evidence="2 4" id="KW-0663">Pyridoxal phosphate</keyword>
<dbReference type="EMBL" id="CP162511">
    <property type="protein sequence ID" value="XDI04894.1"/>
    <property type="molecule type" value="Genomic_DNA"/>
</dbReference>
<gene>
    <name evidence="8" type="primary">alr</name>
    <name evidence="8" type="ORF">ABFY20_16380</name>
</gene>
<dbReference type="NCBIfam" id="TIGR00492">
    <property type="entry name" value="alr"/>
    <property type="match status" value="1"/>
</dbReference>
<dbReference type="GO" id="GO:0008784">
    <property type="term" value="F:alanine racemase activity"/>
    <property type="evidence" value="ECO:0007669"/>
    <property type="project" value="UniProtKB-UniRule"/>
</dbReference>
<dbReference type="PANTHER" id="PTHR30511">
    <property type="entry name" value="ALANINE RACEMASE"/>
    <property type="match status" value="1"/>
</dbReference>
<dbReference type="Gene3D" id="3.20.20.10">
    <property type="entry name" value="Alanine racemase"/>
    <property type="match status" value="1"/>
</dbReference>